<dbReference type="STRING" id="447689.BA195_09600"/>
<evidence type="ECO:0000313" key="2">
    <source>
        <dbReference type="EMBL" id="OCK42423.1"/>
    </source>
</evidence>
<evidence type="ECO:0008006" key="4">
    <source>
        <dbReference type="Google" id="ProtNLM"/>
    </source>
</evidence>
<evidence type="ECO:0000256" key="1">
    <source>
        <dbReference type="SAM" id="SignalP"/>
    </source>
</evidence>
<accession>A0A1B9XXY9</accession>
<gene>
    <name evidence="2" type="ORF">BA195_09600</name>
</gene>
<keyword evidence="1" id="KW-0732">Signal</keyword>
<reference evidence="2 3" key="1">
    <citation type="submission" date="2016-06" db="EMBL/GenBank/DDBJ databases">
        <title>Draft Genome Sequence of Tenacibaculum soleae UCD-KL19.</title>
        <authorList>
            <person name="Eisen J.A."/>
            <person name="Coil D.A."/>
            <person name="Lujan K.M."/>
        </authorList>
    </citation>
    <scope>NUCLEOTIDE SEQUENCE [LARGE SCALE GENOMIC DNA]</scope>
    <source>
        <strain evidence="2 3">UCD-KL19</strain>
    </source>
</reference>
<comment type="caution">
    <text evidence="2">The sequence shown here is derived from an EMBL/GenBank/DDBJ whole genome shotgun (WGS) entry which is preliminary data.</text>
</comment>
<evidence type="ECO:0000313" key="3">
    <source>
        <dbReference type="Proteomes" id="UP000093186"/>
    </source>
</evidence>
<feature type="signal peptide" evidence="1">
    <location>
        <begin position="1"/>
        <end position="20"/>
    </location>
</feature>
<proteinExistence type="predicted"/>
<protein>
    <recommendedName>
        <fullName evidence="4">Macroglobulin domain-containing protein</fullName>
    </recommendedName>
</protein>
<dbReference type="EMBL" id="MAKX01000013">
    <property type="protein sequence ID" value="OCK42423.1"/>
    <property type="molecule type" value="Genomic_DNA"/>
</dbReference>
<keyword evidence="3" id="KW-1185">Reference proteome</keyword>
<dbReference type="RefSeq" id="WP_068704949.1">
    <property type="nucleotide sequence ID" value="NZ_MAKX01000013.1"/>
</dbReference>
<name>A0A1B9XXY9_9FLAO</name>
<dbReference type="OrthoDB" id="679547at2"/>
<dbReference type="AlphaFoldDB" id="A0A1B9XXY9"/>
<sequence>MKKTILIAILISFITTTAQSQEPQKPLTTNKFINENIFVHVNSNFLLTGEKLYYKIYCLTQEDKTFSTFSKIAYLELIDSNNKTVFKQKTSIKNGVGYGDVFINTDIETGTYKLISYTNWMKNTQNFYEDNLYIVNPYSKNTEINKTKQSFSINNLEKDSLTLLNKEKTNTYGKREKITFDFSNLIKNNYNNFSVSVRKKTINSLPLKKNVTSLPKKSYNKKNSKYFYLPELRGSLIKGQVFTLDSLNSVSNIKLTLSVKNGNKVTKTAITNKFGEFYFNIKNLNSTKIILQMLDHNINNYVVKINNNNLIEKKYKNFPKIKFDNNIIETIKQRSLFTQIENAYYNVKRDSIIKIQKKDSLFKNLKTVYNLDDYKRFKTVKETFTEITKDLWVTSDNKIRVRTRNYLSNKNYLSSLLIVDNHIIPNHNYFIEYDTYNIKTVSVITEDYFYGNQLYQGVVTIDTFNGDYTPQSKNIKEFDILPVQNKKKYFFQQHNRTNNKRIPDFRTQLYWNPILKSNKVVFYSSDVTGEFVIEIEGFSQKGKPISLRKTFFVH</sequence>
<feature type="chain" id="PRO_5008639886" description="Macroglobulin domain-containing protein" evidence="1">
    <location>
        <begin position="21"/>
        <end position="554"/>
    </location>
</feature>
<dbReference type="Proteomes" id="UP000093186">
    <property type="component" value="Unassembled WGS sequence"/>
</dbReference>
<organism evidence="2 3">
    <name type="scientific">Tenacibaculum soleae</name>
    <dbReference type="NCBI Taxonomy" id="447689"/>
    <lineage>
        <taxon>Bacteria</taxon>
        <taxon>Pseudomonadati</taxon>
        <taxon>Bacteroidota</taxon>
        <taxon>Flavobacteriia</taxon>
        <taxon>Flavobacteriales</taxon>
        <taxon>Flavobacteriaceae</taxon>
        <taxon>Tenacibaculum</taxon>
    </lineage>
</organism>